<name>A0A2S2E7F6_9ALTE</name>
<dbReference type="EMBL" id="CP029347">
    <property type="protein sequence ID" value="AWL13160.1"/>
    <property type="molecule type" value="Genomic_DNA"/>
</dbReference>
<gene>
    <name evidence="2" type="ORF">HMF8227_02709</name>
</gene>
<dbReference type="SUPFAM" id="SSF56925">
    <property type="entry name" value="OMPA-like"/>
    <property type="match status" value="1"/>
</dbReference>
<reference evidence="2 3" key="1">
    <citation type="submission" date="2018-05" db="EMBL/GenBank/DDBJ databases">
        <title>Salinimonas sp. HMF8227 Genome sequencing and assembly.</title>
        <authorList>
            <person name="Kang H."/>
            <person name="Kang J."/>
            <person name="Cha I."/>
            <person name="Kim H."/>
            <person name="Joh K."/>
        </authorList>
    </citation>
    <scope>NUCLEOTIDE SEQUENCE [LARGE SCALE GENOMIC DNA]</scope>
    <source>
        <strain evidence="2 3">HMF8227</strain>
    </source>
</reference>
<feature type="signal peptide" evidence="1">
    <location>
        <begin position="1"/>
        <end position="20"/>
    </location>
</feature>
<evidence type="ECO:0000313" key="2">
    <source>
        <dbReference type="EMBL" id="AWL13160.1"/>
    </source>
</evidence>
<dbReference type="AlphaFoldDB" id="A0A2S2E7F6"/>
<evidence type="ECO:0000256" key="1">
    <source>
        <dbReference type="SAM" id="SignalP"/>
    </source>
</evidence>
<accession>A0A2S2E7F6</accession>
<sequence>MRRSILSVLLLISVSLNTAAADDWSLGGVYGQVSQAQTDFEVVMLSVSHPMQIENTQWMLTPEFRYGFGVDKEMTSLLVEAELEHISILSLKVQYHFGQGFVYAAPQFGRLEARNEGSGLTLDTEEFGWAIGGGWQVSQRIQLEGSIEQLDDNDLLTVSVRYQF</sequence>
<evidence type="ECO:0000313" key="3">
    <source>
        <dbReference type="Proteomes" id="UP000245728"/>
    </source>
</evidence>
<dbReference type="RefSeq" id="WP_109340677.1">
    <property type="nucleotide sequence ID" value="NZ_CP029347.1"/>
</dbReference>
<feature type="chain" id="PRO_5015558843" evidence="1">
    <location>
        <begin position="21"/>
        <end position="164"/>
    </location>
</feature>
<dbReference type="InterPro" id="IPR011250">
    <property type="entry name" value="OMP/PagP_B-barrel"/>
</dbReference>
<protein>
    <submittedName>
        <fullName evidence="2">Uncharacterized protein</fullName>
    </submittedName>
</protein>
<dbReference type="Proteomes" id="UP000245728">
    <property type="component" value="Chromosome"/>
</dbReference>
<proteinExistence type="predicted"/>
<keyword evidence="3" id="KW-1185">Reference proteome</keyword>
<dbReference type="OrthoDB" id="6336662at2"/>
<keyword evidence="1" id="KW-0732">Signal</keyword>
<dbReference type="KEGG" id="salh:HMF8227_02709"/>
<organism evidence="2 3">
    <name type="scientific">Saliniradius amylolyticus</name>
    <dbReference type="NCBI Taxonomy" id="2183582"/>
    <lineage>
        <taxon>Bacteria</taxon>
        <taxon>Pseudomonadati</taxon>
        <taxon>Pseudomonadota</taxon>
        <taxon>Gammaproteobacteria</taxon>
        <taxon>Alteromonadales</taxon>
        <taxon>Alteromonadaceae</taxon>
        <taxon>Saliniradius</taxon>
    </lineage>
</organism>